<comment type="similarity">
    <text evidence="6">Belongs to the ABC-2 integral membrane protein family.</text>
</comment>
<dbReference type="PANTHER" id="PTHR43027:SF1">
    <property type="entry name" value="DOXORUBICIN RESISTANCE ABC TRANSPORTER PERMEASE PROTEIN DRRC-RELATED"/>
    <property type="match status" value="1"/>
</dbReference>
<dbReference type="EMBL" id="QGDD01000009">
    <property type="protein sequence ID" value="PWN01545.1"/>
    <property type="molecule type" value="Genomic_DNA"/>
</dbReference>
<keyword evidence="5" id="KW-0046">Antibiotic resistance</keyword>
<dbReference type="InterPro" id="IPR013525">
    <property type="entry name" value="ABC2_TM"/>
</dbReference>
<comment type="subcellular location">
    <subcellularLocation>
        <location evidence="6">Cell membrane</location>
        <topology evidence="6">Multi-pass membrane protein</topology>
    </subcellularLocation>
    <subcellularLocation>
        <location evidence="1">Membrane</location>
        <topology evidence="1">Multi-pass membrane protein</topology>
    </subcellularLocation>
</comment>
<keyword evidence="3 6" id="KW-1133">Transmembrane helix</keyword>
<keyword evidence="9" id="KW-1185">Reference proteome</keyword>
<dbReference type="OrthoDB" id="9778589at2"/>
<evidence type="ECO:0000256" key="5">
    <source>
        <dbReference type="ARBA" id="ARBA00023251"/>
    </source>
</evidence>
<keyword evidence="4 6" id="KW-0472">Membrane</keyword>
<organism evidence="8 9">
    <name type="scientific">Nocardioides silvaticus</name>
    <dbReference type="NCBI Taxonomy" id="2201891"/>
    <lineage>
        <taxon>Bacteria</taxon>
        <taxon>Bacillati</taxon>
        <taxon>Actinomycetota</taxon>
        <taxon>Actinomycetes</taxon>
        <taxon>Propionibacteriales</taxon>
        <taxon>Nocardioidaceae</taxon>
        <taxon>Nocardioides</taxon>
    </lineage>
</organism>
<evidence type="ECO:0000313" key="9">
    <source>
        <dbReference type="Proteomes" id="UP000245507"/>
    </source>
</evidence>
<comment type="caution">
    <text evidence="8">The sequence shown here is derived from an EMBL/GenBank/DDBJ whole genome shotgun (WGS) entry which is preliminary data.</text>
</comment>
<dbReference type="InterPro" id="IPR000412">
    <property type="entry name" value="ABC_2_transport"/>
</dbReference>
<accession>A0A316TE70</accession>
<name>A0A316TE70_9ACTN</name>
<evidence type="ECO:0000256" key="6">
    <source>
        <dbReference type="RuleBase" id="RU361157"/>
    </source>
</evidence>
<feature type="transmembrane region" description="Helical" evidence="6">
    <location>
        <begin position="331"/>
        <end position="353"/>
    </location>
</feature>
<dbReference type="PRINTS" id="PR00164">
    <property type="entry name" value="ABC2TRNSPORT"/>
</dbReference>
<dbReference type="PROSITE" id="PS51012">
    <property type="entry name" value="ABC_TM2"/>
    <property type="match status" value="1"/>
</dbReference>
<keyword evidence="2 6" id="KW-0812">Transmembrane</keyword>
<feature type="transmembrane region" description="Helical" evidence="6">
    <location>
        <begin position="25"/>
        <end position="45"/>
    </location>
</feature>
<keyword evidence="6" id="KW-0813">Transport</keyword>
<dbReference type="GO" id="GO:0046677">
    <property type="term" value="P:response to antibiotic"/>
    <property type="evidence" value="ECO:0007669"/>
    <property type="project" value="UniProtKB-KW"/>
</dbReference>
<evidence type="ECO:0000256" key="1">
    <source>
        <dbReference type="ARBA" id="ARBA00004141"/>
    </source>
</evidence>
<dbReference type="InterPro" id="IPR047817">
    <property type="entry name" value="ABC2_TM_bact-type"/>
</dbReference>
<dbReference type="GO" id="GO:0140359">
    <property type="term" value="F:ABC-type transporter activity"/>
    <property type="evidence" value="ECO:0007669"/>
    <property type="project" value="InterPro"/>
</dbReference>
<proteinExistence type="inferred from homology"/>
<gene>
    <name evidence="8" type="ORF">DJ010_18570</name>
</gene>
<evidence type="ECO:0000256" key="2">
    <source>
        <dbReference type="ARBA" id="ARBA00022692"/>
    </source>
</evidence>
<dbReference type="GO" id="GO:0043190">
    <property type="term" value="C:ATP-binding cassette (ABC) transporter complex"/>
    <property type="evidence" value="ECO:0007669"/>
    <property type="project" value="InterPro"/>
</dbReference>
<dbReference type="InterPro" id="IPR052902">
    <property type="entry name" value="ABC-2_transporter"/>
</dbReference>
<sequence>MRAFAHTPFGALSIAILRGFVRDRAALFFAVVFPLMFLVLFGALLSNQDQSEIDMITVGDVPLLEDLPADAREAFETTFEVEESDDLDAALAEVRDGDADVVVEQKGDTLVAHYTQTEQVKAAITQSTLKAYVDGANIAASGQPARFGFAAERVEDESLTTIQFFTPGLLGWAIATSAALGAAATLQGWRQTKLLRRLQLAPVSTGTVVGARVAVTIAIALGQTAIFLGLGAATLGLKLTGSWWMSIPLVVVGTLCFMAIGLLAGAIAKSTEGAVNMANFFVLPMAFLSGSFFPLDATPPWLQRVSDVLPLKHLNEGMLDVLVRGQGPSAALVPLTILAAFAVVVTLLAARLFRWDTA</sequence>
<dbReference type="RefSeq" id="WP_109696513.1">
    <property type="nucleotide sequence ID" value="NZ_QGDD01000009.1"/>
</dbReference>
<feature type="transmembrane region" description="Helical" evidence="6">
    <location>
        <begin position="209"/>
        <end position="237"/>
    </location>
</feature>
<feature type="transmembrane region" description="Helical" evidence="6">
    <location>
        <begin position="169"/>
        <end position="189"/>
    </location>
</feature>
<protein>
    <recommendedName>
        <fullName evidence="6">Transport permease protein</fullName>
    </recommendedName>
</protein>
<dbReference type="AlphaFoldDB" id="A0A316TE70"/>
<feature type="domain" description="ABC transmembrane type-2" evidence="7">
    <location>
        <begin position="114"/>
        <end position="356"/>
    </location>
</feature>
<dbReference type="Pfam" id="PF12698">
    <property type="entry name" value="ABC2_membrane_3"/>
    <property type="match status" value="1"/>
</dbReference>
<dbReference type="Proteomes" id="UP000245507">
    <property type="component" value="Unassembled WGS sequence"/>
</dbReference>
<evidence type="ECO:0000259" key="7">
    <source>
        <dbReference type="PROSITE" id="PS51012"/>
    </source>
</evidence>
<feature type="transmembrane region" description="Helical" evidence="6">
    <location>
        <begin position="277"/>
        <end position="295"/>
    </location>
</feature>
<evidence type="ECO:0000313" key="8">
    <source>
        <dbReference type="EMBL" id="PWN01545.1"/>
    </source>
</evidence>
<evidence type="ECO:0000256" key="3">
    <source>
        <dbReference type="ARBA" id="ARBA00022989"/>
    </source>
</evidence>
<reference evidence="8 9" key="1">
    <citation type="submission" date="2018-05" db="EMBL/GenBank/DDBJ databases">
        <title>Nocardioides silvaticus genome.</title>
        <authorList>
            <person name="Li C."/>
            <person name="Wang G."/>
        </authorList>
    </citation>
    <scope>NUCLEOTIDE SEQUENCE [LARGE SCALE GENOMIC DNA]</scope>
    <source>
        <strain evidence="8 9">CCTCC AB 2018079</strain>
    </source>
</reference>
<keyword evidence="6" id="KW-1003">Cell membrane</keyword>
<dbReference type="PANTHER" id="PTHR43027">
    <property type="entry name" value="DOXORUBICIN RESISTANCE ABC TRANSPORTER PERMEASE PROTEIN DRRC-RELATED"/>
    <property type="match status" value="1"/>
</dbReference>
<feature type="transmembrane region" description="Helical" evidence="6">
    <location>
        <begin position="243"/>
        <end position="265"/>
    </location>
</feature>
<evidence type="ECO:0000256" key="4">
    <source>
        <dbReference type="ARBA" id="ARBA00023136"/>
    </source>
</evidence>